<accession>A0A853F792</accession>
<evidence type="ECO:0000313" key="2">
    <source>
        <dbReference type="EMBL" id="NYT35839.1"/>
    </source>
</evidence>
<dbReference type="EMBL" id="JACCEW010000001">
    <property type="protein sequence ID" value="NYT35839.1"/>
    <property type="molecule type" value="Genomic_DNA"/>
</dbReference>
<dbReference type="AlphaFoldDB" id="A0A853F792"/>
<feature type="region of interest" description="Disordered" evidence="1">
    <location>
        <begin position="85"/>
        <end position="105"/>
    </location>
</feature>
<gene>
    <name evidence="2" type="ORF">H0A68_03070</name>
</gene>
<organism evidence="2 3">
    <name type="scientific">Allopusillimonas soli</name>
    <dbReference type="NCBI Taxonomy" id="659016"/>
    <lineage>
        <taxon>Bacteria</taxon>
        <taxon>Pseudomonadati</taxon>
        <taxon>Pseudomonadota</taxon>
        <taxon>Betaproteobacteria</taxon>
        <taxon>Burkholderiales</taxon>
        <taxon>Alcaligenaceae</taxon>
        <taxon>Allopusillimonas</taxon>
    </lineage>
</organism>
<sequence length="105" mass="10629">MPDLSGGRDGRFTITLCTMLGSLQTQQIDLADDAGKSSSSDGVSAQDCPFGLVISQALMPAQDVPLPAQAIVHATVAVVHGHQALPPLPPVGPPLGSRAPPVVLG</sequence>
<comment type="caution">
    <text evidence="2">The sequence shown here is derived from an EMBL/GenBank/DDBJ whole genome shotgun (WGS) entry which is preliminary data.</text>
</comment>
<keyword evidence="3" id="KW-1185">Reference proteome</keyword>
<dbReference type="Proteomes" id="UP000580517">
    <property type="component" value="Unassembled WGS sequence"/>
</dbReference>
<evidence type="ECO:0000313" key="3">
    <source>
        <dbReference type="Proteomes" id="UP000580517"/>
    </source>
</evidence>
<dbReference type="InterPro" id="IPR021333">
    <property type="entry name" value="DUF2946"/>
</dbReference>
<protein>
    <submittedName>
        <fullName evidence="2">DUF2946 family protein</fullName>
    </submittedName>
</protein>
<evidence type="ECO:0000256" key="1">
    <source>
        <dbReference type="SAM" id="MobiDB-lite"/>
    </source>
</evidence>
<dbReference type="Pfam" id="PF11162">
    <property type="entry name" value="DUF2946"/>
    <property type="match status" value="1"/>
</dbReference>
<proteinExistence type="predicted"/>
<name>A0A853F792_9BURK</name>
<reference evidence="2 3" key="1">
    <citation type="submission" date="2020-07" db="EMBL/GenBank/DDBJ databases">
        <title>Taxonomic revisions and descriptions of new bacterial species based on genomic comparisons in the high-G+C-content subgroup of the family Alcaligenaceae.</title>
        <authorList>
            <person name="Szabo A."/>
            <person name="Felfoldi T."/>
        </authorList>
    </citation>
    <scope>NUCLEOTIDE SEQUENCE [LARGE SCALE GENOMIC DNA]</scope>
    <source>
        <strain evidence="2 3">DSM 25264</strain>
    </source>
</reference>